<gene>
    <name evidence="2" type="ORF">GCM10009844_09030</name>
</gene>
<organism evidence="2 3">
    <name type="scientific">Nocardioides koreensis</name>
    <dbReference type="NCBI Taxonomy" id="433651"/>
    <lineage>
        <taxon>Bacteria</taxon>
        <taxon>Bacillati</taxon>
        <taxon>Actinomycetota</taxon>
        <taxon>Actinomycetes</taxon>
        <taxon>Propionibacteriales</taxon>
        <taxon>Nocardioidaceae</taxon>
        <taxon>Nocardioides</taxon>
    </lineage>
</organism>
<protein>
    <submittedName>
        <fullName evidence="2">MBL fold metallo-hydrolase</fullName>
    </submittedName>
</protein>
<keyword evidence="3" id="KW-1185">Reference proteome</keyword>
<accession>A0ABN2ZC39</accession>
<dbReference type="Pfam" id="PF12706">
    <property type="entry name" value="Lactamase_B_2"/>
    <property type="match status" value="1"/>
</dbReference>
<comment type="caution">
    <text evidence="2">The sequence shown here is derived from an EMBL/GenBank/DDBJ whole genome shotgun (WGS) entry which is preliminary data.</text>
</comment>
<evidence type="ECO:0000313" key="2">
    <source>
        <dbReference type="EMBL" id="GAA2139870.1"/>
    </source>
</evidence>
<proteinExistence type="predicted"/>
<evidence type="ECO:0000313" key="3">
    <source>
        <dbReference type="Proteomes" id="UP001501771"/>
    </source>
</evidence>
<dbReference type="EMBL" id="BAAAQR010000002">
    <property type="protein sequence ID" value="GAA2139870.1"/>
    <property type="molecule type" value="Genomic_DNA"/>
</dbReference>
<dbReference type="PANTHER" id="PTHR15032">
    <property type="entry name" value="N-ACYL-PHOSPHATIDYLETHANOLAMINE-HYDROLYZING PHOSPHOLIPASE D"/>
    <property type="match status" value="1"/>
</dbReference>
<dbReference type="PANTHER" id="PTHR15032:SF36">
    <property type="entry name" value="METALLO-BETA-LACTAMASE DOMAIN-CONTAINING PROTEIN"/>
    <property type="match status" value="1"/>
</dbReference>
<name>A0ABN2ZC39_9ACTN</name>
<dbReference type="Proteomes" id="UP001501771">
    <property type="component" value="Unassembled WGS sequence"/>
</dbReference>
<dbReference type="InterPro" id="IPR001279">
    <property type="entry name" value="Metallo-B-lactamas"/>
</dbReference>
<reference evidence="2 3" key="1">
    <citation type="journal article" date="2019" name="Int. J. Syst. Evol. Microbiol.">
        <title>The Global Catalogue of Microorganisms (GCM) 10K type strain sequencing project: providing services to taxonomists for standard genome sequencing and annotation.</title>
        <authorList>
            <consortium name="The Broad Institute Genomics Platform"/>
            <consortium name="The Broad Institute Genome Sequencing Center for Infectious Disease"/>
            <person name="Wu L."/>
            <person name="Ma J."/>
        </authorList>
    </citation>
    <scope>NUCLEOTIDE SEQUENCE [LARGE SCALE GENOMIC DNA]</scope>
    <source>
        <strain evidence="2 3">JCM 16022</strain>
    </source>
</reference>
<sequence length="259" mass="27686">MTGSLSFTWWGHASTTVELDGVRVAVDPLLVDRLLHLRRYAVSPAPRAAVADVVLISHPHADHCHLPSLRLFDRGTTVVAPPGAAELVGRLGFEHVVVAVPGAGLRLATSQDTTIEVEVLGATHDGRRLPLPRATGTAVGFRVAAAGRSFWFPGDTGLREDMWDVDPVDLALAPVGGWGPTLGAGHMDPVEAAEAVDRVGADWAVPVHWGTFWPVGLGRVDRRRHQHLFVTPGQRFTEAVGDASRTVLPAPGERVELHG</sequence>
<dbReference type="InterPro" id="IPR036866">
    <property type="entry name" value="RibonucZ/Hydroxyglut_hydro"/>
</dbReference>
<evidence type="ECO:0000259" key="1">
    <source>
        <dbReference type="Pfam" id="PF12706"/>
    </source>
</evidence>
<feature type="domain" description="Metallo-beta-lactamase" evidence="1">
    <location>
        <begin position="23"/>
        <end position="209"/>
    </location>
</feature>
<dbReference type="SUPFAM" id="SSF56281">
    <property type="entry name" value="Metallo-hydrolase/oxidoreductase"/>
    <property type="match status" value="1"/>
</dbReference>
<dbReference type="RefSeq" id="WP_344148252.1">
    <property type="nucleotide sequence ID" value="NZ_BAAAQR010000002.1"/>
</dbReference>
<dbReference type="Gene3D" id="3.60.15.10">
    <property type="entry name" value="Ribonuclease Z/Hydroxyacylglutathione hydrolase-like"/>
    <property type="match status" value="1"/>
</dbReference>